<dbReference type="InterPro" id="IPR036890">
    <property type="entry name" value="HATPase_C_sf"/>
</dbReference>
<dbReference type="EMBL" id="QJPH01000494">
    <property type="protein sequence ID" value="PZN72256.1"/>
    <property type="molecule type" value="Genomic_DNA"/>
</dbReference>
<dbReference type="PANTHER" id="PTHR35526:SF3">
    <property type="entry name" value="ANTI-SIGMA-F FACTOR RSBW"/>
    <property type="match status" value="1"/>
</dbReference>
<keyword evidence="1" id="KW-0808">Transferase</keyword>
<comment type="caution">
    <text evidence="3">The sequence shown here is derived from an EMBL/GenBank/DDBJ whole genome shotgun (WGS) entry which is preliminary data.</text>
</comment>
<dbReference type="Pfam" id="PF13581">
    <property type="entry name" value="HATPase_c_2"/>
    <property type="match status" value="1"/>
</dbReference>
<gene>
    <name evidence="3" type="ORF">DM484_24805</name>
</gene>
<dbReference type="Proteomes" id="UP000249396">
    <property type="component" value="Unassembled WGS sequence"/>
</dbReference>
<dbReference type="PANTHER" id="PTHR35526">
    <property type="entry name" value="ANTI-SIGMA-F FACTOR RSBW-RELATED"/>
    <property type="match status" value="1"/>
</dbReference>
<dbReference type="InterPro" id="IPR003594">
    <property type="entry name" value="HATPase_dom"/>
</dbReference>
<dbReference type="CDD" id="cd16936">
    <property type="entry name" value="HATPase_RsbW-like"/>
    <property type="match status" value="1"/>
</dbReference>
<reference evidence="3 4" key="1">
    <citation type="journal article" date="2018" name="Aquat. Microb. Ecol.">
        <title>Gammaproteobacterial methanotrophs dominate.</title>
        <authorList>
            <person name="Rissanen A.J."/>
            <person name="Saarenheimo J."/>
            <person name="Tiirola M."/>
            <person name="Peura S."/>
            <person name="Aalto S.L."/>
            <person name="Karvinen A."/>
            <person name="Nykanen H."/>
        </authorList>
    </citation>
    <scope>NUCLEOTIDE SEQUENCE [LARGE SCALE GENOMIC DNA]</scope>
    <source>
        <strain evidence="3">AMbin10</strain>
    </source>
</reference>
<sequence length="143" mass="16408">MMRFSMGKIDLVIESYYQNADLIGTCVESLSSEYFTDQQCFQIKLSVYEAVTNCIKHSYKGSSEHKVYVSYQIETDKIIVDIADNGIAMDPQLLQDTSSYFEVDLENPQEGGMGLKIIKLSMDEISYHTKNDMNHFTLVKYIK</sequence>
<organism evidence="3 4">
    <name type="scientific">Candidatus Methylumidiphilus alinenensis</name>
    <dbReference type="NCBI Taxonomy" id="2202197"/>
    <lineage>
        <taxon>Bacteria</taxon>
        <taxon>Pseudomonadati</taxon>
        <taxon>Pseudomonadota</taxon>
        <taxon>Gammaproteobacteria</taxon>
        <taxon>Methylococcales</taxon>
        <taxon>Candidatus Methylumidiphilus</taxon>
    </lineage>
</organism>
<feature type="domain" description="Histidine kinase/HSP90-like ATPase" evidence="2">
    <location>
        <begin position="31"/>
        <end position="140"/>
    </location>
</feature>
<proteinExistence type="predicted"/>
<keyword evidence="1" id="KW-0418">Kinase</keyword>
<keyword evidence="1" id="KW-0723">Serine/threonine-protein kinase</keyword>
<protein>
    <recommendedName>
        <fullName evidence="2">Histidine kinase/HSP90-like ATPase domain-containing protein</fullName>
    </recommendedName>
</protein>
<dbReference type="InterPro" id="IPR050267">
    <property type="entry name" value="Anti-sigma-factor_SerPK"/>
</dbReference>
<evidence type="ECO:0000259" key="2">
    <source>
        <dbReference type="Pfam" id="PF13581"/>
    </source>
</evidence>
<name>A0A2W4QM62_9GAMM</name>
<dbReference type="GO" id="GO:0004674">
    <property type="term" value="F:protein serine/threonine kinase activity"/>
    <property type="evidence" value="ECO:0007669"/>
    <property type="project" value="UniProtKB-KW"/>
</dbReference>
<dbReference type="Gene3D" id="3.30.565.10">
    <property type="entry name" value="Histidine kinase-like ATPase, C-terminal domain"/>
    <property type="match status" value="1"/>
</dbReference>
<dbReference type="SUPFAM" id="SSF55874">
    <property type="entry name" value="ATPase domain of HSP90 chaperone/DNA topoisomerase II/histidine kinase"/>
    <property type="match status" value="1"/>
</dbReference>
<evidence type="ECO:0000256" key="1">
    <source>
        <dbReference type="ARBA" id="ARBA00022527"/>
    </source>
</evidence>
<evidence type="ECO:0000313" key="4">
    <source>
        <dbReference type="Proteomes" id="UP000249396"/>
    </source>
</evidence>
<accession>A0A2W4QM62</accession>
<evidence type="ECO:0000313" key="3">
    <source>
        <dbReference type="EMBL" id="PZN72256.1"/>
    </source>
</evidence>
<dbReference type="AlphaFoldDB" id="A0A2W4QM62"/>